<dbReference type="Pfam" id="PF23263">
    <property type="entry name" value="C8-3_MUC4"/>
    <property type="match status" value="1"/>
</dbReference>
<dbReference type="EMBL" id="BDSP01000065">
    <property type="protein sequence ID" value="GAX13444.1"/>
    <property type="molecule type" value="Genomic_DNA"/>
</dbReference>
<reference evidence="4 5" key="1">
    <citation type="journal article" date="2015" name="Plant Cell">
        <title>Oil accumulation by the oleaginous diatom Fistulifera solaris as revealed by the genome and transcriptome.</title>
        <authorList>
            <person name="Tanaka T."/>
            <person name="Maeda Y."/>
            <person name="Veluchamy A."/>
            <person name="Tanaka M."/>
            <person name="Abida H."/>
            <person name="Marechal E."/>
            <person name="Bowler C."/>
            <person name="Muto M."/>
            <person name="Sunaga Y."/>
            <person name="Tanaka M."/>
            <person name="Yoshino T."/>
            <person name="Taniguchi T."/>
            <person name="Fukuda Y."/>
            <person name="Nemoto M."/>
            <person name="Matsumoto M."/>
            <person name="Wong P.S."/>
            <person name="Aburatani S."/>
            <person name="Fujibuchi W."/>
        </authorList>
    </citation>
    <scope>NUCLEOTIDE SEQUENCE [LARGE SCALE GENOMIC DNA]</scope>
    <source>
        <strain evidence="4 5">JPCC DA0580</strain>
    </source>
</reference>
<protein>
    <recommendedName>
        <fullName evidence="3">Mucin-4-like C8-3 domain-containing protein</fullName>
    </recommendedName>
</protein>
<keyword evidence="2" id="KW-0472">Membrane</keyword>
<comment type="subcellular location">
    <subcellularLocation>
        <location evidence="1">Membrane</location>
    </subcellularLocation>
</comment>
<feature type="domain" description="Mucin-4-like C8-3" evidence="3">
    <location>
        <begin position="206"/>
        <end position="241"/>
    </location>
</feature>
<organism evidence="4 5">
    <name type="scientific">Fistulifera solaris</name>
    <name type="common">Oleaginous diatom</name>
    <dbReference type="NCBI Taxonomy" id="1519565"/>
    <lineage>
        <taxon>Eukaryota</taxon>
        <taxon>Sar</taxon>
        <taxon>Stramenopiles</taxon>
        <taxon>Ochrophyta</taxon>
        <taxon>Bacillariophyta</taxon>
        <taxon>Bacillariophyceae</taxon>
        <taxon>Bacillariophycidae</taxon>
        <taxon>Naviculales</taxon>
        <taxon>Naviculaceae</taxon>
        <taxon>Fistulifera</taxon>
    </lineage>
</organism>
<comment type="caution">
    <text evidence="4">The sequence shown here is derived from an EMBL/GenBank/DDBJ whole genome shotgun (WGS) entry which is preliminary data.</text>
</comment>
<dbReference type="AlphaFoldDB" id="A0A1Z5JHH5"/>
<dbReference type="InterPro" id="IPR056619">
    <property type="entry name" value="C8-3_MUC4"/>
</dbReference>
<evidence type="ECO:0000256" key="2">
    <source>
        <dbReference type="ARBA" id="ARBA00023136"/>
    </source>
</evidence>
<gene>
    <name evidence="4" type="ORF">FisN_34Lh048</name>
</gene>
<keyword evidence="5" id="KW-1185">Reference proteome</keyword>
<dbReference type="Proteomes" id="UP000198406">
    <property type="component" value="Unassembled WGS sequence"/>
</dbReference>
<dbReference type="GO" id="GO:0016020">
    <property type="term" value="C:membrane"/>
    <property type="evidence" value="ECO:0007669"/>
    <property type="project" value="UniProtKB-SubCell"/>
</dbReference>
<evidence type="ECO:0000259" key="3">
    <source>
        <dbReference type="Pfam" id="PF23263"/>
    </source>
</evidence>
<dbReference type="InParanoid" id="A0A1Z5JHH5"/>
<sequence length="245" mass="27789">MVYDFHGECDLLLVRSENFHNNLGFEIQIRTQIRRDWSFIKEAALRIGDQVFEVTKDMVYHSNLATHGFRRRGINHLGGRDGVLPQKIAGFPISYVNYDTKRHKFEVDMGDKGIVSFKMYGDFLAVTVQRASEDFSDAVGLMGDFVTGELKGRDGRVMTNTDDFGLEWQIRDSDKHLFTEVHGIQFPQTCKMPPPEAIARRRLAESSVTYQEAAKACAGMEEESRDACIFDILTTGDLGMADFDL</sequence>
<proteinExistence type="predicted"/>
<accession>A0A1Z5JHH5</accession>
<name>A0A1Z5JHH5_FISSO</name>
<dbReference type="OrthoDB" id="47453at2759"/>
<evidence type="ECO:0000256" key="1">
    <source>
        <dbReference type="ARBA" id="ARBA00004370"/>
    </source>
</evidence>
<evidence type="ECO:0000313" key="4">
    <source>
        <dbReference type="EMBL" id="GAX13444.1"/>
    </source>
</evidence>
<evidence type="ECO:0000313" key="5">
    <source>
        <dbReference type="Proteomes" id="UP000198406"/>
    </source>
</evidence>